<protein>
    <submittedName>
        <fullName evidence="2">Uncharacterized protein</fullName>
    </submittedName>
</protein>
<reference evidence="2" key="2">
    <citation type="submission" date="2022-06" db="UniProtKB">
        <authorList>
            <consortium name="EnsemblMetazoa"/>
        </authorList>
    </citation>
    <scope>IDENTIFICATION</scope>
    <source>
        <strain evidence="2">PS312</strain>
    </source>
</reference>
<feature type="region of interest" description="Disordered" evidence="1">
    <location>
        <begin position="33"/>
        <end position="113"/>
    </location>
</feature>
<dbReference type="EnsemblMetazoa" id="PPA46340.1">
    <property type="protein sequence ID" value="PPA46340.1"/>
    <property type="gene ID" value="WBGene00284709"/>
</dbReference>
<sequence>MVPRHECSREARLDLSADKNVRVRANGTHLMEGCGARKREKEKERLPPSHLLPTPITIPPINLPHGIGQALLSRGKKNGARSQKASPRPDSSCARRPERKSERGRKKVEGRKD</sequence>
<feature type="compositionally biased region" description="Basic and acidic residues" evidence="1">
    <location>
        <begin position="35"/>
        <end position="47"/>
    </location>
</feature>
<accession>A0A2A6CDJ1</accession>
<keyword evidence="3" id="KW-1185">Reference proteome</keyword>
<feature type="compositionally biased region" description="Basic residues" evidence="1">
    <location>
        <begin position="102"/>
        <end position="113"/>
    </location>
</feature>
<reference evidence="3" key="1">
    <citation type="journal article" date="2008" name="Nat. Genet.">
        <title>The Pristionchus pacificus genome provides a unique perspective on nematode lifestyle and parasitism.</title>
        <authorList>
            <person name="Dieterich C."/>
            <person name="Clifton S.W."/>
            <person name="Schuster L.N."/>
            <person name="Chinwalla A."/>
            <person name="Delehaunty K."/>
            <person name="Dinkelacker I."/>
            <person name="Fulton L."/>
            <person name="Fulton R."/>
            <person name="Godfrey J."/>
            <person name="Minx P."/>
            <person name="Mitreva M."/>
            <person name="Roeseler W."/>
            <person name="Tian H."/>
            <person name="Witte H."/>
            <person name="Yang S.P."/>
            <person name="Wilson R.K."/>
            <person name="Sommer R.J."/>
        </authorList>
    </citation>
    <scope>NUCLEOTIDE SEQUENCE [LARGE SCALE GENOMIC DNA]</scope>
    <source>
        <strain evidence="3">PS312</strain>
    </source>
</reference>
<proteinExistence type="predicted"/>
<evidence type="ECO:0000313" key="3">
    <source>
        <dbReference type="Proteomes" id="UP000005239"/>
    </source>
</evidence>
<gene>
    <name evidence="2" type="primary">WBGene00284709</name>
</gene>
<accession>A0A8R1Z8F1</accession>
<organism evidence="2 3">
    <name type="scientific">Pristionchus pacificus</name>
    <name type="common">Parasitic nematode worm</name>
    <dbReference type="NCBI Taxonomy" id="54126"/>
    <lineage>
        <taxon>Eukaryota</taxon>
        <taxon>Metazoa</taxon>
        <taxon>Ecdysozoa</taxon>
        <taxon>Nematoda</taxon>
        <taxon>Chromadorea</taxon>
        <taxon>Rhabditida</taxon>
        <taxon>Rhabditina</taxon>
        <taxon>Diplogasteromorpha</taxon>
        <taxon>Diplogasteroidea</taxon>
        <taxon>Neodiplogasteridae</taxon>
        <taxon>Pristionchus</taxon>
    </lineage>
</organism>
<evidence type="ECO:0000256" key="1">
    <source>
        <dbReference type="SAM" id="MobiDB-lite"/>
    </source>
</evidence>
<evidence type="ECO:0000313" key="2">
    <source>
        <dbReference type="EnsemblMetazoa" id="PPA46340.1"/>
    </source>
</evidence>
<dbReference type="Proteomes" id="UP000005239">
    <property type="component" value="Unassembled WGS sequence"/>
</dbReference>
<name>A0A2A6CDJ1_PRIPA</name>
<dbReference type="AlphaFoldDB" id="A0A2A6CDJ1"/>